<dbReference type="PANTHER" id="PTHR43540">
    <property type="entry name" value="PEROXYUREIDOACRYLATE/UREIDOACRYLATE AMIDOHYDROLASE-RELATED"/>
    <property type="match status" value="1"/>
</dbReference>
<evidence type="ECO:0000313" key="5">
    <source>
        <dbReference type="Proteomes" id="UP001526201"/>
    </source>
</evidence>
<feature type="domain" description="Isochorismatase-like" evidence="3">
    <location>
        <begin position="2"/>
        <end position="174"/>
    </location>
</feature>
<evidence type="ECO:0000256" key="2">
    <source>
        <dbReference type="SAM" id="MobiDB-lite"/>
    </source>
</evidence>
<dbReference type="EMBL" id="JACKTY010000040">
    <property type="protein sequence ID" value="MCV7229241.1"/>
    <property type="molecule type" value="Genomic_DNA"/>
</dbReference>
<sequence>MLIDVQNDFVDGASPVEGTAERIDTMAQLAAIFRAAGRPIVHIVRLYLPGGSDVDLPRRAAIEAGGRVAAPNTHGANIPEPLLPNAEGDLDFELLLAGSPQHLGADEVVMFKPRWSAFYRTKLDDHLRERGVTTIILAGCNLPNCPRATLFDASERDYRAVLVTDATSQVTAQRLSDLQLIGIHLATTSEVRDGFEGSGSVTLTPSGNPGIRDKS</sequence>
<organism evidence="4 5">
    <name type="scientific">Mycolicibacterium komossense</name>
    <dbReference type="NCBI Taxonomy" id="1779"/>
    <lineage>
        <taxon>Bacteria</taxon>
        <taxon>Bacillati</taxon>
        <taxon>Actinomycetota</taxon>
        <taxon>Actinomycetes</taxon>
        <taxon>Mycobacteriales</taxon>
        <taxon>Mycobacteriaceae</taxon>
        <taxon>Mycolicibacterium</taxon>
    </lineage>
</organism>
<dbReference type="Gene3D" id="3.40.50.850">
    <property type="entry name" value="Isochorismatase-like"/>
    <property type="match status" value="1"/>
</dbReference>
<protein>
    <submittedName>
        <fullName evidence="4">Cysteine hydrolase</fullName>
    </submittedName>
</protein>
<dbReference type="InterPro" id="IPR036380">
    <property type="entry name" value="Isochorismatase-like_sf"/>
</dbReference>
<dbReference type="InterPro" id="IPR050272">
    <property type="entry name" value="Isochorismatase-like_hydrls"/>
</dbReference>
<evidence type="ECO:0000259" key="3">
    <source>
        <dbReference type="Pfam" id="PF00857"/>
    </source>
</evidence>
<accession>A0ABT3CIG7</accession>
<dbReference type="Proteomes" id="UP001526201">
    <property type="component" value="Unassembled WGS sequence"/>
</dbReference>
<evidence type="ECO:0000313" key="4">
    <source>
        <dbReference type="EMBL" id="MCV7229241.1"/>
    </source>
</evidence>
<feature type="region of interest" description="Disordered" evidence="2">
    <location>
        <begin position="196"/>
        <end position="215"/>
    </location>
</feature>
<keyword evidence="1 4" id="KW-0378">Hydrolase</keyword>
<dbReference type="Pfam" id="PF00857">
    <property type="entry name" value="Isochorismatase"/>
    <property type="match status" value="1"/>
</dbReference>
<keyword evidence="5" id="KW-1185">Reference proteome</keyword>
<reference evidence="4 5" key="1">
    <citation type="journal article" date="2022" name="BMC Genomics">
        <title>Comparative genome analysis of mycobacteria focusing on tRNA and non-coding RNA.</title>
        <authorList>
            <person name="Behra P.R.K."/>
            <person name="Pettersson B.M.F."/>
            <person name="Ramesh M."/>
            <person name="Das S."/>
            <person name="Dasgupta S."/>
            <person name="Kirsebom L.A."/>
        </authorList>
    </citation>
    <scope>NUCLEOTIDE SEQUENCE [LARGE SCALE GENOMIC DNA]</scope>
    <source>
        <strain evidence="4 5">DSM 44078</strain>
    </source>
</reference>
<evidence type="ECO:0000256" key="1">
    <source>
        <dbReference type="ARBA" id="ARBA00022801"/>
    </source>
</evidence>
<dbReference type="SUPFAM" id="SSF52499">
    <property type="entry name" value="Isochorismatase-like hydrolases"/>
    <property type="match status" value="1"/>
</dbReference>
<dbReference type="CDD" id="cd00431">
    <property type="entry name" value="cysteine_hydrolases"/>
    <property type="match status" value="1"/>
</dbReference>
<gene>
    <name evidence="4" type="ORF">H7J73_24835</name>
</gene>
<dbReference type="InterPro" id="IPR000868">
    <property type="entry name" value="Isochorismatase-like_dom"/>
</dbReference>
<dbReference type="GO" id="GO:0016787">
    <property type="term" value="F:hydrolase activity"/>
    <property type="evidence" value="ECO:0007669"/>
    <property type="project" value="UniProtKB-KW"/>
</dbReference>
<comment type="caution">
    <text evidence="4">The sequence shown here is derived from an EMBL/GenBank/DDBJ whole genome shotgun (WGS) entry which is preliminary data.</text>
</comment>
<name>A0ABT3CIG7_9MYCO</name>
<proteinExistence type="predicted"/>